<comment type="similarity">
    <text evidence="2 10">Belongs to the disproportionating enzyme family.</text>
</comment>
<dbReference type="InterPro" id="IPR003385">
    <property type="entry name" value="Glyco_hydro_77"/>
</dbReference>
<evidence type="ECO:0000256" key="4">
    <source>
        <dbReference type="ARBA" id="ARBA00020295"/>
    </source>
</evidence>
<keyword evidence="6 10" id="KW-0808">Transferase</keyword>
<dbReference type="InterPro" id="IPR048458">
    <property type="entry name" value="MalQ_N"/>
</dbReference>
<dbReference type="Proteomes" id="UP000431092">
    <property type="component" value="Unassembled WGS sequence"/>
</dbReference>
<dbReference type="Gene3D" id="3.20.20.80">
    <property type="entry name" value="Glycosidases"/>
    <property type="match status" value="1"/>
</dbReference>
<evidence type="ECO:0000313" key="14">
    <source>
        <dbReference type="Proteomes" id="UP000431092"/>
    </source>
</evidence>
<protein>
    <recommendedName>
        <fullName evidence="4 10">4-alpha-glucanotransferase</fullName>
        <ecNumber evidence="3 10">2.4.1.25</ecNumber>
    </recommendedName>
    <alternativeName>
        <fullName evidence="8 10">Amylomaltase</fullName>
    </alternativeName>
    <alternativeName>
        <fullName evidence="9 10">Disproportionating enzyme</fullName>
    </alternativeName>
</protein>
<proteinExistence type="inferred from homology"/>
<evidence type="ECO:0000256" key="3">
    <source>
        <dbReference type="ARBA" id="ARBA00012560"/>
    </source>
</evidence>
<evidence type="ECO:0000256" key="9">
    <source>
        <dbReference type="ARBA" id="ARBA00031501"/>
    </source>
</evidence>
<evidence type="ECO:0000256" key="11">
    <source>
        <dbReference type="SAM" id="MobiDB-lite"/>
    </source>
</evidence>
<dbReference type="GO" id="GO:0005975">
    <property type="term" value="P:carbohydrate metabolic process"/>
    <property type="evidence" value="ECO:0007669"/>
    <property type="project" value="InterPro"/>
</dbReference>
<dbReference type="PANTHER" id="PTHR32438">
    <property type="entry name" value="4-ALPHA-GLUCANOTRANSFERASE DPE1, CHLOROPLASTIC/AMYLOPLASTIC"/>
    <property type="match status" value="1"/>
</dbReference>
<keyword evidence="7 10" id="KW-0119">Carbohydrate metabolism</keyword>
<evidence type="ECO:0000256" key="10">
    <source>
        <dbReference type="RuleBase" id="RU361207"/>
    </source>
</evidence>
<evidence type="ECO:0000259" key="12">
    <source>
        <dbReference type="Pfam" id="PF21226"/>
    </source>
</evidence>
<sequence>MAGRPWRTLSPPCHTSPVTDAPSTDLIELARAHGVATEYWDWQGDHVTVPATTIVAVLAALGQPAATDDEVRASLAQIRDREWRQALPPVLVVTESESTTIPVHLPHGESVTVSVRLEDGSHRPLDQVDRWVDPRVVDGRQVGEATFAVPAGLPLGWHEISASYAGATATCTLVVTPDRLEVPASLRDHPASGVMTQLYAMRSSRSWGMGDAADLAELAAWAGEELGSDFVLVNPLHAAEPVPPVEPSPYLPTTRRFISPLYIRVEDIPEMGYLTAADRALLQWHADDAVRLNDVDLIDRDASWRLKDAALRLVHKQPRSPRRERDYRAFCGREGQGLVDFATWCAFTAAYGEDEAEWPQELQDATSPAVAARREELATDVDYYCWLQWVVEGQLEQAQRVAHESGMRLGLIHDLAVGVHPSGADAWGLRDALARGVTVGAPADQYNQLGQDWSQPPWRPDQLAELGYAPYRDMLRTVLRSAGGLRVDHIIGLFRLWWIPQGCKPFEGTYVRYDHKALIGILALEAHRAGAVVIGEDLGTVESWVRDYLADRGIMGTSILWFERDYEHGGEPIQPEQYRRLCLATVTTHDLPPTAGYLQQVHIDLRHELGLLTRSIEEERASEVKEQAGITALLRSRGLLREDASDEDTIEALHKLLSWTPALLRGISVSDLAQDRRIINQPGTDEEYPNWRMPLAGADGRPVLLEDLMRSRWARRLARTL</sequence>
<evidence type="ECO:0000256" key="7">
    <source>
        <dbReference type="ARBA" id="ARBA00023277"/>
    </source>
</evidence>
<gene>
    <name evidence="13" type="primary">malQ</name>
    <name evidence="13" type="ORF">GGG17_04590</name>
</gene>
<feature type="region of interest" description="Disordered" evidence="11">
    <location>
        <begin position="1"/>
        <end position="21"/>
    </location>
</feature>
<comment type="caution">
    <text evidence="13">The sequence shown here is derived from an EMBL/GenBank/DDBJ whole genome shotgun (WGS) entry which is preliminary data.</text>
</comment>
<dbReference type="GO" id="GO:0004134">
    <property type="term" value="F:4-alpha-glucanotransferase activity"/>
    <property type="evidence" value="ECO:0007669"/>
    <property type="project" value="UniProtKB-EC"/>
</dbReference>
<dbReference type="PANTHER" id="PTHR32438:SF5">
    <property type="entry name" value="4-ALPHA-GLUCANOTRANSFERASE DPE1, CHLOROPLASTIC_AMYLOPLASTIC"/>
    <property type="match status" value="1"/>
</dbReference>
<evidence type="ECO:0000256" key="1">
    <source>
        <dbReference type="ARBA" id="ARBA00000439"/>
    </source>
</evidence>
<evidence type="ECO:0000256" key="8">
    <source>
        <dbReference type="ARBA" id="ARBA00031423"/>
    </source>
</evidence>
<dbReference type="Pfam" id="PF21226">
    <property type="entry name" value="MalQ_N"/>
    <property type="match status" value="1"/>
</dbReference>
<evidence type="ECO:0000256" key="6">
    <source>
        <dbReference type="ARBA" id="ARBA00022679"/>
    </source>
</evidence>
<evidence type="ECO:0000256" key="2">
    <source>
        <dbReference type="ARBA" id="ARBA00005684"/>
    </source>
</evidence>
<organism evidence="13 14">
    <name type="scientific">Arsenicicoccus cauae</name>
    <dbReference type="NCBI Taxonomy" id="2663847"/>
    <lineage>
        <taxon>Bacteria</taxon>
        <taxon>Bacillati</taxon>
        <taxon>Actinomycetota</taxon>
        <taxon>Actinomycetes</taxon>
        <taxon>Micrococcales</taxon>
        <taxon>Intrasporangiaceae</taxon>
        <taxon>Arsenicicoccus</taxon>
    </lineage>
</organism>
<feature type="domain" description="MalQ N-terminal beta-sandwich" evidence="12">
    <location>
        <begin position="87"/>
        <end position="177"/>
    </location>
</feature>
<accession>A0A6I3IMR1</accession>
<name>A0A6I3IMR1_9MICO</name>
<keyword evidence="14" id="KW-1185">Reference proteome</keyword>
<evidence type="ECO:0000256" key="5">
    <source>
        <dbReference type="ARBA" id="ARBA00022676"/>
    </source>
</evidence>
<dbReference type="Pfam" id="PF02446">
    <property type="entry name" value="Glyco_hydro_77"/>
    <property type="match status" value="1"/>
</dbReference>
<dbReference type="NCBIfam" id="TIGR00217">
    <property type="entry name" value="malQ"/>
    <property type="match status" value="1"/>
</dbReference>
<dbReference type="SUPFAM" id="SSF51445">
    <property type="entry name" value="(Trans)glycosidases"/>
    <property type="match status" value="1"/>
</dbReference>
<dbReference type="EC" id="2.4.1.25" evidence="3 10"/>
<dbReference type="AlphaFoldDB" id="A0A6I3IMR1"/>
<dbReference type="InterPro" id="IPR017853">
    <property type="entry name" value="GH"/>
</dbReference>
<comment type="catalytic activity">
    <reaction evidence="1 10">
        <text>Transfers a segment of a (1-&gt;4)-alpha-D-glucan to a new position in an acceptor, which may be glucose or a (1-&gt;4)-alpha-D-glucan.</text>
        <dbReference type="EC" id="2.4.1.25"/>
    </reaction>
</comment>
<reference evidence="13 14" key="1">
    <citation type="submission" date="2019-11" db="EMBL/GenBank/DDBJ databases">
        <title>Whole genome sequencing identifies a novel species of the genus Arsenicicoccus isolated from human blood.</title>
        <authorList>
            <person name="Jeong J.H."/>
            <person name="Kweon O.J."/>
            <person name="Kim H.R."/>
            <person name="Kim T.-H."/>
            <person name="Ha S.-M."/>
            <person name="Lee M.-K."/>
        </authorList>
    </citation>
    <scope>NUCLEOTIDE SEQUENCE [LARGE SCALE GENOMIC DNA]</scope>
    <source>
        <strain evidence="13 14">MKL-02</strain>
    </source>
</reference>
<dbReference type="EMBL" id="WLVL01000018">
    <property type="protein sequence ID" value="MTB71260.1"/>
    <property type="molecule type" value="Genomic_DNA"/>
</dbReference>
<keyword evidence="5 10" id="KW-0328">Glycosyltransferase</keyword>
<evidence type="ECO:0000313" key="13">
    <source>
        <dbReference type="EMBL" id="MTB71260.1"/>
    </source>
</evidence>